<comment type="caution">
    <text evidence="1">The sequence shown here is derived from an EMBL/GenBank/DDBJ whole genome shotgun (WGS) entry which is preliminary data.</text>
</comment>
<sequence>MASGLDLYKTLSLLSGTVWLFLRGDVTLLCITCSSWDPPAGGDGVSRVFHAIQMAHLAEPCM</sequence>
<dbReference type="Proteomes" id="UP000824540">
    <property type="component" value="Unassembled WGS sequence"/>
</dbReference>
<reference evidence="1" key="1">
    <citation type="thesis" date="2021" institute="BYU ScholarsArchive" country="Provo, UT, USA">
        <title>Applications of and Algorithms for Genome Assembly and Genomic Analyses with an Emphasis on Marine Teleosts.</title>
        <authorList>
            <person name="Pickett B.D."/>
        </authorList>
    </citation>
    <scope>NUCLEOTIDE SEQUENCE</scope>
    <source>
        <strain evidence="1">HI-2016</strain>
    </source>
</reference>
<accession>A0A8T2NFB8</accession>
<evidence type="ECO:0000313" key="1">
    <source>
        <dbReference type="EMBL" id="KAG9337621.1"/>
    </source>
</evidence>
<protein>
    <submittedName>
        <fullName evidence="1">Uncharacterized protein</fullName>
    </submittedName>
</protein>
<proteinExistence type="predicted"/>
<dbReference type="AlphaFoldDB" id="A0A8T2NFB8"/>
<keyword evidence="2" id="KW-1185">Reference proteome</keyword>
<gene>
    <name evidence="1" type="ORF">JZ751_028378</name>
</gene>
<dbReference type="EMBL" id="JAFBMS010000083">
    <property type="protein sequence ID" value="KAG9337621.1"/>
    <property type="molecule type" value="Genomic_DNA"/>
</dbReference>
<evidence type="ECO:0000313" key="2">
    <source>
        <dbReference type="Proteomes" id="UP000824540"/>
    </source>
</evidence>
<name>A0A8T2NFB8_9TELE</name>
<organism evidence="1 2">
    <name type="scientific">Albula glossodonta</name>
    <name type="common">roundjaw bonefish</name>
    <dbReference type="NCBI Taxonomy" id="121402"/>
    <lineage>
        <taxon>Eukaryota</taxon>
        <taxon>Metazoa</taxon>
        <taxon>Chordata</taxon>
        <taxon>Craniata</taxon>
        <taxon>Vertebrata</taxon>
        <taxon>Euteleostomi</taxon>
        <taxon>Actinopterygii</taxon>
        <taxon>Neopterygii</taxon>
        <taxon>Teleostei</taxon>
        <taxon>Albuliformes</taxon>
        <taxon>Albulidae</taxon>
        <taxon>Albula</taxon>
    </lineage>
</organism>